<evidence type="ECO:0000256" key="2">
    <source>
        <dbReference type="ARBA" id="ARBA00004236"/>
    </source>
</evidence>
<comment type="subcellular location">
    <subcellularLocation>
        <location evidence="2">Cell membrane</location>
    </subcellularLocation>
    <subcellularLocation>
        <location evidence="1">Membrane</location>
        <topology evidence="1">Single-pass membrane protein</topology>
    </subcellularLocation>
</comment>
<dbReference type="GO" id="GO:0009252">
    <property type="term" value="P:peptidoglycan biosynthetic process"/>
    <property type="evidence" value="ECO:0007669"/>
    <property type="project" value="UniProtKB-KW"/>
</dbReference>
<dbReference type="GO" id="GO:0071555">
    <property type="term" value="P:cell wall organization"/>
    <property type="evidence" value="ECO:0007669"/>
    <property type="project" value="UniProtKB-KW"/>
</dbReference>
<dbReference type="PANTHER" id="PTHR30627">
    <property type="entry name" value="PEPTIDOGLYCAN D,D-TRANSPEPTIDASE"/>
    <property type="match status" value="1"/>
</dbReference>
<keyword evidence="7" id="KW-0573">Peptidoglycan synthesis</keyword>
<accession>A0A8J7HBA3</accession>
<evidence type="ECO:0000256" key="10">
    <source>
        <dbReference type="ARBA" id="ARBA00023316"/>
    </source>
</evidence>
<keyword evidence="9 11" id="KW-0472">Membrane</keyword>
<evidence type="ECO:0000256" key="1">
    <source>
        <dbReference type="ARBA" id="ARBA00004167"/>
    </source>
</evidence>
<evidence type="ECO:0008006" key="16">
    <source>
        <dbReference type="Google" id="ProtNLM"/>
    </source>
</evidence>
<keyword evidence="15" id="KW-1185">Reference proteome</keyword>
<feature type="domain" description="Penicillin-binding protein dimerisation" evidence="13">
    <location>
        <begin position="60"/>
        <end position="319"/>
    </location>
</feature>
<name>A0A8J7HBA3_9FIRM</name>
<evidence type="ECO:0000256" key="4">
    <source>
        <dbReference type="ARBA" id="ARBA00022475"/>
    </source>
</evidence>
<evidence type="ECO:0000259" key="13">
    <source>
        <dbReference type="Pfam" id="PF03717"/>
    </source>
</evidence>
<evidence type="ECO:0000256" key="3">
    <source>
        <dbReference type="ARBA" id="ARBA00007171"/>
    </source>
</evidence>
<dbReference type="InterPro" id="IPR005311">
    <property type="entry name" value="PBP_dimer"/>
</dbReference>
<evidence type="ECO:0000259" key="12">
    <source>
        <dbReference type="Pfam" id="PF00905"/>
    </source>
</evidence>
<feature type="transmembrane region" description="Helical" evidence="11">
    <location>
        <begin position="17"/>
        <end position="36"/>
    </location>
</feature>
<keyword evidence="6" id="KW-0133">Cell shape</keyword>
<dbReference type="InterPro" id="IPR001460">
    <property type="entry name" value="PCN-bd_Tpept"/>
</dbReference>
<keyword evidence="8 11" id="KW-1133">Transmembrane helix</keyword>
<organism evidence="14 15">
    <name type="scientific">Mobilitalea sibirica</name>
    <dbReference type="NCBI Taxonomy" id="1462919"/>
    <lineage>
        <taxon>Bacteria</taxon>
        <taxon>Bacillati</taxon>
        <taxon>Bacillota</taxon>
        <taxon>Clostridia</taxon>
        <taxon>Lachnospirales</taxon>
        <taxon>Lachnospiraceae</taxon>
        <taxon>Mobilitalea</taxon>
    </lineage>
</organism>
<dbReference type="SUPFAM" id="SSF56601">
    <property type="entry name" value="beta-lactamase/transpeptidase-like"/>
    <property type="match status" value="1"/>
</dbReference>
<dbReference type="GO" id="GO:0008658">
    <property type="term" value="F:penicillin binding"/>
    <property type="evidence" value="ECO:0007669"/>
    <property type="project" value="InterPro"/>
</dbReference>
<comment type="caution">
    <text evidence="14">The sequence shown here is derived from an EMBL/GenBank/DDBJ whole genome shotgun (WGS) entry which is preliminary data.</text>
</comment>
<keyword evidence="10" id="KW-0961">Cell wall biogenesis/degradation</keyword>
<keyword evidence="4" id="KW-1003">Cell membrane</keyword>
<feature type="domain" description="Penicillin-binding protein transpeptidase" evidence="12">
    <location>
        <begin position="599"/>
        <end position="920"/>
    </location>
</feature>
<keyword evidence="5 11" id="KW-0812">Transmembrane</keyword>
<evidence type="ECO:0000256" key="7">
    <source>
        <dbReference type="ARBA" id="ARBA00022984"/>
    </source>
</evidence>
<evidence type="ECO:0000313" key="15">
    <source>
        <dbReference type="Proteomes" id="UP000623269"/>
    </source>
</evidence>
<dbReference type="InterPro" id="IPR012338">
    <property type="entry name" value="Beta-lactam/transpept-like"/>
</dbReference>
<dbReference type="SUPFAM" id="SSF56519">
    <property type="entry name" value="Penicillin binding protein dimerisation domain"/>
    <property type="match status" value="1"/>
</dbReference>
<sequence>MFDIFLEGLKKILKSRLFPITLIFLALFSVIIHRLFVLQIVQGPSHAEEFDLKQTKNREIKSTRGNFYDRNGILLASNMLTYSVTMEDSNEITSNEQRNKVIHKLINIIEDQGDTLDNEFYIIQTEDGEFDFTISGSALTRFKKNVYTYMLENNQLTEAQQKASAKEVYEFLRKGTGDNYTTMFNISDEYSVDETLKIMSVRYALLSNYPKFVQITVASQVSDTTVAAVLENSADLPGVEIQQQTHRVYHDSLYFSHILGYTGLISAQELEDLDDGSDYYNSTDIIGKSGLEKEYEKELGGKKGNETVTVNIYGKVTDVVDREDPIAGNDVYLTIDSNLQRAAYHMLENKIAGILVEKLQPDMNYGSKGESAADILLPVYEVYFALINNNVIDITAFDDRDATSLEKQVYQKYSTRLNQVFDQFDTYLDSNNTVTNSNSGDMEDYLIYYYQVLKDYDILLSKDIPADDPVYKSYINDRTSLSNFLQHAIASNYIDLSKLNVGEEYYSSEELYQKLLDYTKDILLSDDKFNKKIYRDLVFSYKLSGTEICLLLFDQNVLKSNKDENDLKSGRISAFNFIKDKMTNLEITPAMLALEPYSGSVVVTDVKTGDILAMVTYPSYDNNRLANKVDAEYYKKLLDDLTKPLLNRATSTRTAPGSTFKMVTSFAALEEGVTTPYEKIRDLGIFEKINPAAKCHIYPHSHGSVDIVDALKVSCNYYYYEMGFRLSIDSTGKFNEKLGLEKLQKYAAMFGLDHTSGIELYEAIPNVSDKDSVRSSIGQGSNDYTPVQLARYVTTLANRGINYDLTLLDKITNKDGDIIRYNRAKIYNDLTNIKSSTWDSVQKGMYAVANESGGSVNRLFSDFSVTVAGKTGTSQISKVNPNNALFVSYAPFENPEISVTSVIPNGYTSSNAAELTKDIYKVYFNLEDPDDLVKQEASVPDSNIASYLE</sequence>
<reference evidence="14" key="1">
    <citation type="submission" date="2020-12" db="EMBL/GenBank/DDBJ databases">
        <title>M. sibirica DSM 26468T genome.</title>
        <authorList>
            <person name="Thieme N."/>
            <person name="Rettenmaier R."/>
            <person name="Zverlov V."/>
            <person name="Liebl W."/>
        </authorList>
    </citation>
    <scope>NUCLEOTIDE SEQUENCE</scope>
    <source>
        <strain evidence="14">DSM 26468</strain>
    </source>
</reference>
<evidence type="ECO:0000256" key="9">
    <source>
        <dbReference type="ARBA" id="ARBA00023136"/>
    </source>
</evidence>
<dbReference type="InterPro" id="IPR050515">
    <property type="entry name" value="Beta-lactam/transpept"/>
</dbReference>
<gene>
    <name evidence="14" type="ORF">I5677_08215</name>
</gene>
<dbReference type="GO" id="GO:0005886">
    <property type="term" value="C:plasma membrane"/>
    <property type="evidence" value="ECO:0007669"/>
    <property type="project" value="UniProtKB-SubCell"/>
</dbReference>
<dbReference type="RefSeq" id="WP_197661097.1">
    <property type="nucleotide sequence ID" value="NZ_JAEAGR010000007.1"/>
</dbReference>
<evidence type="ECO:0000313" key="14">
    <source>
        <dbReference type="EMBL" id="MBH1940871.1"/>
    </source>
</evidence>
<dbReference type="Gene3D" id="3.90.1310.10">
    <property type="entry name" value="Penicillin-binding protein 2a (Domain 2)"/>
    <property type="match status" value="2"/>
</dbReference>
<comment type="similarity">
    <text evidence="3">Belongs to the transpeptidase family.</text>
</comment>
<dbReference type="AlphaFoldDB" id="A0A8J7HBA3"/>
<evidence type="ECO:0000256" key="6">
    <source>
        <dbReference type="ARBA" id="ARBA00022960"/>
    </source>
</evidence>
<dbReference type="Gene3D" id="3.30.1390.30">
    <property type="entry name" value="Penicillin-binding protein 2a, domain 3"/>
    <property type="match status" value="1"/>
</dbReference>
<dbReference type="Proteomes" id="UP000623269">
    <property type="component" value="Unassembled WGS sequence"/>
</dbReference>
<evidence type="ECO:0000256" key="5">
    <source>
        <dbReference type="ARBA" id="ARBA00022692"/>
    </source>
</evidence>
<dbReference type="GO" id="GO:0071972">
    <property type="term" value="F:peptidoglycan L,D-transpeptidase activity"/>
    <property type="evidence" value="ECO:0007669"/>
    <property type="project" value="TreeGrafter"/>
</dbReference>
<dbReference type="EMBL" id="JAEAGR010000007">
    <property type="protein sequence ID" value="MBH1940871.1"/>
    <property type="molecule type" value="Genomic_DNA"/>
</dbReference>
<dbReference type="PANTHER" id="PTHR30627:SF2">
    <property type="entry name" value="PEPTIDOGLYCAN D,D-TRANSPEPTIDASE MRDA"/>
    <property type="match status" value="1"/>
</dbReference>
<dbReference type="Pfam" id="PF00905">
    <property type="entry name" value="Transpeptidase"/>
    <property type="match status" value="1"/>
</dbReference>
<evidence type="ECO:0000256" key="11">
    <source>
        <dbReference type="SAM" id="Phobius"/>
    </source>
</evidence>
<dbReference type="GO" id="GO:0008360">
    <property type="term" value="P:regulation of cell shape"/>
    <property type="evidence" value="ECO:0007669"/>
    <property type="project" value="UniProtKB-KW"/>
</dbReference>
<dbReference type="InterPro" id="IPR036138">
    <property type="entry name" value="PBP_dimer_sf"/>
</dbReference>
<proteinExistence type="inferred from homology"/>
<evidence type="ECO:0000256" key="8">
    <source>
        <dbReference type="ARBA" id="ARBA00022989"/>
    </source>
</evidence>
<dbReference type="Gene3D" id="3.40.710.10">
    <property type="entry name" value="DD-peptidase/beta-lactamase superfamily"/>
    <property type="match status" value="1"/>
</dbReference>
<protein>
    <recommendedName>
        <fullName evidence="16">Penicillin-binding protein 2</fullName>
    </recommendedName>
</protein>
<dbReference type="Pfam" id="PF03717">
    <property type="entry name" value="PBP_dimer"/>
    <property type="match status" value="1"/>
</dbReference>